<comment type="caution">
    <text evidence="5">The sequence shown here is derived from an EMBL/GenBank/DDBJ whole genome shotgun (WGS) entry which is preliminary data.</text>
</comment>
<dbReference type="Gene3D" id="1.10.10.60">
    <property type="entry name" value="Homeodomain-like"/>
    <property type="match status" value="1"/>
</dbReference>
<dbReference type="PANTHER" id="PTHR43952">
    <property type="entry name" value="MYB FAMILY TRANSCRIPTION FACTOR-RELATED"/>
    <property type="match status" value="1"/>
</dbReference>
<evidence type="ECO:0000256" key="2">
    <source>
        <dbReference type="ARBA" id="ARBA00023015"/>
    </source>
</evidence>
<name>A0AAN7K382_9MYRT</name>
<accession>A0AAN7K382</accession>
<dbReference type="FunFam" id="1.10.10.60:FF:000154">
    <property type="entry name" value="Transcription factor SRM1"/>
    <property type="match status" value="1"/>
</dbReference>
<evidence type="ECO:0000313" key="6">
    <source>
        <dbReference type="Proteomes" id="UP001345219"/>
    </source>
</evidence>
<dbReference type="Proteomes" id="UP001345219">
    <property type="component" value="Chromosome 15"/>
</dbReference>
<protein>
    <recommendedName>
        <fullName evidence="7">Myb-like domain-containing protein</fullName>
    </recommendedName>
</protein>
<organism evidence="5 6">
    <name type="scientific">Trapa incisa</name>
    <dbReference type="NCBI Taxonomy" id="236973"/>
    <lineage>
        <taxon>Eukaryota</taxon>
        <taxon>Viridiplantae</taxon>
        <taxon>Streptophyta</taxon>
        <taxon>Embryophyta</taxon>
        <taxon>Tracheophyta</taxon>
        <taxon>Spermatophyta</taxon>
        <taxon>Magnoliopsida</taxon>
        <taxon>eudicotyledons</taxon>
        <taxon>Gunneridae</taxon>
        <taxon>Pentapetalae</taxon>
        <taxon>rosids</taxon>
        <taxon>malvids</taxon>
        <taxon>Myrtales</taxon>
        <taxon>Lythraceae</taxon>
        <taxon>Trapa</taxon>
    </lineage>
</organism>
<dbReference type="InterPro" id="IPR009057">
    <property type="entry name" value="Homeodomain-like_sf"/>
</dbReference>
<keyword evidence="4" id="KW-0539">Nucleus</keyword>
<evidence type="ECO:0000313" key="5">
    <source>
        <dbReference type="EMBL" id="KAK4758966.1"/>
    </source>
</evidence>
<dbReference type="EMBL" id="JAXIOK010000012">
    <property type="protein sequence ID" value="KAK4758966.1"/>
    <property type="molecule type" value="Genomic_DNA"/>
</dbReference>
<evidence type="ECO:0000256" key="3">
    <source>
        <dbReference type="ARBA" id="ARBA00023163"/>
    </source>
</evidence>
<dbReference type="SUPFAM" id="SSF46689">
    <property type="entry name" value="Homeodomain-like"/>
    <property type="match status" value="1"/>
</dbReference>
<comment type="subcellular location">
    <subcellularLocation>
        <location evidence="1">Nucleus</location>
    </subcellularLocation>
</comment>
<gene>
    <name evidence="5" type="ORF">SAY87_020267</name>
</gene>
<keyword evidence="6" id="KW-1185">Reference proteome</keyword>
<keyword evidence="3" id="KW-0804">Transcription</keyword>
<evidence type="ECO:0000256" key="4">
    <source>
        <dbReference type="ARBA" id="ARBA00023242"/>
    </source>
</evidence>
<dbReference type="GO" id="GO:0005634">
    <property type="term" value="C:nucleus"/>
    <property type="evidence" value="ECO:0007669"/>
    <property type="project" value="UniProtKB-SubCell"/>
</dbReference>
<keyword evidence="2" id="KW-0805">Transcription regulation</keyword>
<dbReference type="AlphaFoldDB" id="A0AAN7K382"/>
<dbReference type="InterPro" id="IPR044636">
    <property type="entry name" value="RADIALIS-like"/>
</dbReference>
<dbReference type="PANTHER" id="PTHR43952:SF45">
    <property type="entry name" value="PROTEIN RADIALIS-LIKE 4"/>
    <property type="match status" value="1"/>
</dbReference>
<dbReference type="GO" id="GO:0003700">
    <property type="term" value="F:DNA-binding transcription factor activity"/>
    <property type="evidence" value="ECO:0007669"/>
    <property type="project" value="InterPro"/>
</dbReference>
<proteinExistence type="predicted"/>
<evidence type="ECO:0000256" key="1">
    <source>
        <dbReference type="ARBA" id="ARBA00004123"/>
    </source>
</evidence>
<sequence length="134" mass="15683">MGEDKSMFCGWTWEENKLFELALAVVDEQDPDRWEAVAALVGGDKNAEDAHKHYMVLVEDLQFIEGGFMDNELEMEDDHNQNSDLQIDHPQTFYWTDEYHKGRYSSELQENCNYDHSSFSFCSIRQENENISSD</sequence>
<reference evidence="5 6" key="1">
    <citation type="journal article" date="2023" name="Hortic Res">
        <title>Pangenome of water caltrop reveals structural variations and asymmetric subgenome divergence after allopolyploidization.</title>
        <authorList>
            <person name="Zhang X."/>
            <person name="Chen Y."/>
            <person name="Wang L."/>
            <person name="Yuan Y."/>
            <person name="Fang M."/>
            <person name="Shi L."/>
            <person name="Lu R."/>
            <person name="Comes H.P."/>
            <person name="Ma Y."/>
            <person name="Chen Y."/>
            <person name="Huang G."/>
            <person name="Zhou Y."/>
            <person name="Zheng Z."/>
            <person name="Qiu Y."/>
        </authorList>
    </citation>
    <scope>NUCLEOTIDE SEQUENCE [LARGE SCALE GENOMIC DNA]</scope>
    <source>
        <tissue evidence="5">Roots</tissue>
    </source>
</reference>
<evidence type="ECO:0008006" key="7">
    <source>
        <dbReference type="Google" id="ProtNLM"/>
    </source>
</evidence>